<dbReference type="Proteomes" id="UP000440304">
    <property type="component" value="Unassembled WGS sequence"/>
</dbReference>
<proteinExistence type="predicted"/>
<evidence type="ECO:0000313" key="1">
    <source>
        <dbReference type="EMBL" id="MXO03051.1"/>
    </source>
</evidence>
<reference evidence="1 2" key="1">
    <citation type="submission" date="2019-12" db="EMBL/GenBank/DDBJ databases">
        <title>Shinella granuli gen. nov., sp. nov., and proposal of the reclassification of Zoogloea ramigera ATCC 19623 as Shinella zoogloeoides sp. nov.</title>
        <authorList>
            <person name="Gao J."/>
        </authorList>
    </citation>
    <scope>NUCLEOTIDE SEQUENCE [LARGE SCALE GENOMIC DNA]</scope>
    <source>
        <strain evidence="1 2">DSM 287</strain>
    </source>
</reference>
<dbReference type="AlphaFoldDB" id="A0A6N8TK64"/>
<gene>
    <name evidence="1" type="ORF">GR156_22410</name>
</gene>
<dbReference type="OrthoDB" id="7200137at2"/>
<dbReference type="RefSeq" id="WP_160788197.1">
    <property type="nucleotide sequence ID" value="NZ_CP086610.1"/>
</dbReference>
<accession>A0A6N8TK64</accession>
<sequence length="70" mass="7501">MIRVAPRSYRCEINSNSNSAPVCRQFGVGQSLNFIFRAILPARLFGAEGYGTKTGTLATVHLLAMAGAQV</sequence>
<comment type="caution">
    <text evidence="1">The sequence shown here is derived from an EMBL/GenBank/DDBJ whole genome shotgun (WGS) entry which is preliminary data.</text>
</comment>
<name>A0A6N8TK64_SHIZO</name>
<protein>
    <submittedName>
        <fullName evidence="1">Uncharacterized protein</fullName>
    </submittedName>
</protein>
<organism evidence="1 2">
    <name type="scientific">Shinella zoogloeoides</name>
    <name type="common">Crabtreella saccharophila</name>
    <dbReference type="NCBI Taxonomy" id="352475"/>
    <lineage>
        <taxon>Bacteria</taxon>
        <taxon>Pseudomonadati</taxon>
        <taxon>Pseudomonadota</taxon>
        <taxon>Alphaproteobacteria</taxon>
        <taxon>Hyphomicrobiales</taxon>
        <taxon>Rhizobiaceae</taxon>
        <taxon>Shinella</taxon>
    </lineage>
</organism>
<evidence type="ECO:0000313" key="2">
    <source>
        <dbReference type="Proteomes" id="UP000440304"/>
    </source>
</evidence>
<dbReference type="EMBL" id="WUML01000047">
    <property type="protein sequence ID" value="MXO03051.1"/>
    <property type="molecule type" value="Genomic_DNA"/>
</dbReference>